<dbReference type="GO" id="GO:0006364">
    <property type="term" value="P:rRNA processing"/>
    <property type="evidence" value="ECO:0007669"/>
    <property type="project" value="UniProtKB-ARBA"/>
</dbReference>
<dbReference type="PROSITE" id="PS01149">
    <property type="entry name" value="PSI_RSU"/>
    <property type="match status" value="1"/>
</dbReference>
<feature type="compositionally biased region" description="Basic residues" evidence="7">
    <location>
        <begin position="48"/>
        <end position="58"/>
    </location>
</feature>
<feature type="domain" description="Pseudouridine synthase RsuA/RluA-like" evidence="8">
    <location>
        <begin position="184"/>
        <end position="317"/>
    </location>
</feature>
<feature type="domain" description="Integrase catalytic" evidence="9">
    <location>
        <begin position="4"/>
        <end position="66"/>
    </location>
</feature>
<dbReference type="Pfam" id="PF00849">
    <property type="entry name" value="PseudoU_synth_2"/>
    <property type="match status" value="1"/>
</dbReference>
<keyword evidence="11" id="KW-1185">Reference proteome</keyword>
<evidence type="ECO:0000256" key="2">
    <source>
        <dbReference type="ARBA" id="ARBA00022884"/>
    </source>
</evidence>
<evidence type="ECO:0000256" key="4">
    <source>
        <dbReference type="ARBA" id="ARBA00036749"/>
    </source>
</evidence>
<dbReference type="PANTHER" id="PTHR47683">
    <property type="entry name" value="PSEUDOURIDINE SYNTHASE FAMILY PROTEIN-RELATED"/>
    <property type="match status" value="1"/>
</dbReference>
<comment type="function">
    <text evidence="5">Responsible for synthesis of pseudouridine from uracil-516 in 16S ribosomal RNA.</text>
</comment>
<dbReference type="EMBL" id="WNXQ01000005">
    <property type="protein sequence ID" value="MWB78474.1"/>
    <property type="molecule type" value="Genomic_DNA"/>
</dbReference>
<evidence type="ECO:0000259" key="8">
    <source>
        <dbReference type="Pfam" id="PF00849"/>
    </source>
</evidence>
<dbReference type="InterPro" id="IPR018496">
    <property type="entry name" value="PsdUridine_synth_RsuA/RluB_CS"/>
</dbReference>
<evidence type="ECO:0000256" key="3">
    <source>
        <dbReference type="ARBA" id="ARBA00023235"/>
    </source>
</evidence>
<comment type="caution">
    <text evidence="10">The sequence shown here is derived from an EMBL/GenBank/DDBJ whole genome shotgun (WGS) entry which is preliminary data.</text>
</comment>
<dbReference type="Proteomes" id="UP000443843">
    <property type="component" value="Unassembled WGS sequence"/>
</dbReference>
<feature type="region of interest" description="Disordered" evidence="7">
    <location>
        <begin position="48"/>
        <end position="71"/>
    </location>
</feature>
<dbReference type="PANTHER" id="PTHR47683:SF4">
    <property type="entry name" value="PSEUDOURIDINE SYNTHASE"/>
    <property type="match status" value="1"/>
</dbReference>
<evidence type="ECO:0000256" key="1">
    <source>
        <dbReference type="ARBA" id="ARBA00008348"/>
    </source>
</evidence>
<protein>
    <recommendedName>
        <fullName evidence="6">Pseudouridine synthase</fullName>
        <ecNumber evidence="6">5.4.99.-</ecNumber>
    </recommendedName>
</protein>
<dbReference type="NCBIfam" id="TIGR00093">
    <property type="entry name" value="pseudouridine synthase"/>
    <property type="match status" value="1"/>
</dbReference>
<dbReference type="GO" id="GO:0015074">
    <property type="term" value="P:DNA integration"/>
    <property type="evidence" value="ECO:0007669"/>
    <property type="project" value="InterPro"/>
</dbReference>
<comment type="similarity">
    <text evidence="1 6">Belongs to the pseudouridine synthase RsuA family.</text>
</comment>
<dbReference type="InterPro" id="IPR020094">
    <property type="entry name" value="TruA/RsuA/RluB/E/F_N"/>
</dbReference>
<evidence type="ECO:0000259" key="9">
    <source>
        <dbReference type="Pfam" id="PF13683"/>
    </source>
</evidence>
<organism evidence="10 11">
    <name type="scientific">Pseudooceanicola pacificus</name>
    <dbReference type="NCBI Taxonomy" id="2676438"/>
    <lineage>
        <taxon>Bacteria</taxon>
        <taxon>Pseudomonadati</taxon>
        <taxon>Pseudomonadota</taxon>
        <taxon>Alphaproteobacteria</taxon>
        <taxon>Rhodobacterales</taxon>
        <taxon>Paracoccaceae</taxon>
        <taxon>Pseudooceanicola</taxon>
    </lineage>
</organism>
<dbReference type="GO" id="GO:0001522">
    <property type="term" value="P:pseudouridine synthesis"/>
    <property type="evidence" value="ECO:0007669"/>
    <property type="project" value="InterPro"/>
</dbReference>
<dbReference type="InterPro" id="IPR006145">
    <property type="entry name" value="PsdUridine_synth_RsuA/RluA"/>
</dbReference>
<dbReference type="GO" id="GO:0003723">
    <property type="term" value="F:RNA binding"/>
    <property type="evidence" value="ECO:0007669"/>
    <property type="project" value="UniProtKB-KW"/>
</dbReference>
<evidence type="ECO:0000256" key="6">
    <source>
        <dbReference type="RuleBase" id="RU003887"/>
    </source>
</evidence>
<evidence type="ECO:0000256" key="5">
    <source>
        <dbReference type="ARBA" id="ARBA00037590"/>
    </source>
</evidence>
<dbReference type="GO" id="GO:0160136">
    <property type="term" value="F:16S rRNA pseudouridine(516) synthase activity"/>
    <property type="evidence" value="ECO:0007669"/>
    <property type="project" value="UniProtKB-EC"/>
</dbReference>
<evidence type="ECO:0000313" key="10">
    <source>
        <dbReference type="EMBL" id="MWB78474.1"/>
    </source>
</evidence>
<accession>A0A844W6T9</accession>
<keyword evidence="2" id="KW-0694">RNA-binding</keyword>
<keyword evidence="3 6" id="KW-0413">Isomerase</keyword>
<dbReference type="InterPro" id="IPR042092">
    <property type="entry name" value="PsdUridine_s_RsuA/RluB/E/F_cat"/>
</dbReference>
<dbReference type="SUPFAM" id="SSF53098">
    <property type="entry name" value="Ribonuclease H-like"/>
    <property type="match status" value="1"/>
</dbReference>
<dbReference type="Gene3D" id="3.30.70.1560">
    <property type="entry name" value="Alpha-L RNA-binding motif"/>
    <property type="match status" value="1"/>
</dbReference>
<evidence type="ECO:0000313" key="11">
    <source>
        <dbReference type="Proteomes" id="UP000443843"/>
    </source>
</evidence>
<dbReference type="Pfam" id="PF13683">
    <property type="entry name" value="rve_3"/>
    <property type="match status" value="1"/>
</dbReference>
<dbReference type="AlphaFoldDB" id="A0A844W6T9"/>
<gene>
    <name evidence="10" type="ORF">GLS40_10595</name>
</gene>
<dbReference type="InterPro" id="IPR000748">
    <property type="entry name" value="PsdUridine_synth_RsuA/RluB/E/F"/>
</dbReference>
<dbReference type="Gene3D" id="3.30.70.580">
    <property type="entry name" value="Pseudouridine synthase I, catalytic domain, N-terminal subdomain"/>
    <property type="match status" value="1"/>
</dbReference>
<name>A0A844W6T9_9RHOB</name>
<dbReference type="EC" id="5.4.99.-" evidence="6"/>
<sequence>MTGTAYTEPSLPWENGCCESFNARFRDKLFNGEIFCSPSQALAPIERSRKHHNTKRPHGALGDHPPAPETIAPMDRKLTVLQHTNWTFGVGPIIAIEPQVARRGGFRLRGSPDLSSSSFTRVDRLLSSMGYGARKDIARLARSGGIVFDQAEILDASVRIPVSADLPRRMTVAGSSLDPLAGLVVMMNKPSGVTCSHKEAGELVYDRLPARWRRRKPAISTIGRLDKQTSGLLLLTDDGDLLHRISSPRSRLRKTYRVTLARPLDGTETALFASGRLTLRGDDKPLAPAVLDIISETEALITVTEGRYHQVRRMFAATGNFVEALRRERLGDLCLHENLAPGRWNLLSEEETALVFR</sequence>
<dbReference type="InterPro" id="IPR020103">
    <property type="entry name" value="PsdUridine_synth_cat_dom_sf"/>
</dbReference>
<dbReference type="InterPro" id="IPR012337">
    <property type="entry name" value="RNaseH-like_sf"/>
</dbReference>
<reference evidence="10 11" key="1">
    <citation type="submission" date="2019-11" db="EMBL/GenBank/DDBJ databases">
        <title>Pseudooceanicola pacifica sp. nov., isolated from deep-sea sediment of the Pacific Ocean.</title>
        <authorList>
            <person name="Lyu L."/>
        </authorList>
    </citation>
    <scope>NUCLEOTIDE SEQUENCE [LARGE SCALE GENOMIC DNA]</scope>
    <source>
        <strain evidence="10 11">216_PA32_1</strain>
    </source>
</reference>
<dbReference type="SUPFAM" id="SSF55120">
    <property type="entry name" value="Pseudouridine synthase"/>
    <property type="match status" value="1"/>
</dbReference>
<dbReference type="InterPro" id="IPR050343">
    <property type="entry name" value="RsuA_PseudoU_synthase"/>
</dbReference>
<proteinExistence type="inferred from homology"/>
<dbReference type="InterPro" id="IPR001584">
    <property type="entry name" value="Integrase_cat-core"/>
</dbReference>
<evidence type="ECO:0000256" key="7">
    <source>
        <dbReference type="SAM" id="MobiDB-lite"/>
    </source>
</evidence>
<comment type="catalytic activity">
    <reaction evidence="4">
        <text>uridine(516) in 16S rRNA = pseudouridine(516) in 16S rRNA</text>
        <dbReference type="Rhea" id="RHEA:38867"/>
        <dbReference type="Rhea" id="RHEA-COMP:10089"/>
        <dbReference type="Rhea" id="RHEA-COMP:10090"/>
        <dbReference type="ChEBI" id="CHEBI:65314"/>
        <dbReference type="ChEBI" id="CHEBI:65315"/>
        <dbReference type="EC" id="5.4.99.19"/>
    </reaction>
</comment>